<name>A0A1M6TQV0_9CLOT</name>
<dbReference type="Proteomes" id="UP000184310">
    <property type="component" value="Unassembled WGS sequence"/>
</dbReference>
<dbReference type="STRING" id="1121302.SAMN02745163_04084"/>
<dbReference type="NCBIfam" id="TIGR01484">
    <property type="entry name" value="HAD-SF-IIB"/>
    <property type="match status" value="1"/>
</dbReference>
<dbReference type="AlphaFoldDB" id="A0A1M6TQV0"/>
<dbReference type="Pfam" id="PF00535">
    <property type="entry name" value="Glycos_transf_2"/>
    <property type="match status" value="1"/>
</dbReference>
<dbReference type="NCBIfam" id="TIGR00099">
    <property type="entry name" value="Cof-subfamily"/>
    <property type="match status" value="1"/>
</dbReference>
<dbReference type="OrthoDB" id="9781413at2"/>
<evidence type="ECO:0000313" key="2">
    <source>
        <dbReference type="EMBL" id="SHK59355.1"/>
    </source>
</evidence>
<dbReference type="InterPro" id="IPR006379">
    <property type="entry name" value="HAD-SF_hydro_IIB"/>
</dbReference>
<dbReference type="InterPro" id="IPR000150">
    <property type="entry name" value="Cof"/>
</dbReference>
<dbReference type="InterPro" id="IPR029044">
    <property type="entry name" value="Nucleotide-diphossugar_trans"/>
</dbReference>
<sequence length="572" mass="65999">MNIKASIIINSCNKKILLENTLDSLIKQNIFINQYEVIVCEYGTYDNTLDILSKYKHQLNIKYLYQGNLNLKISIDRNIAIHTASGEICIFIQSGMILEKDFIKNHILSHQDSDKNVIIGYTYSQNKNLNMLFEYENNIPNIKNYSSYLNNQRDILYSTLGDELNDWPAPWVVFDTCNVSAKHKFLLSVGGFDNNYENFFESDIDLGINLYKNGGIFKLERNLIGIESTDFNPKKEIMDYKLFDNNRLEKIKYLHKKYHLNEILLLYNFSLFELNNILMKNNSLNKKASYDLLLTDMDGTLLYSDKTISNITVNCINIAKKNGKRIVIATGRDIWFIKDFLKKSKLKLDIIALNGAQIFDENGEIIWESIIKMDNIKEIIAKIDFDQVIVQFYTKKKIYINNPKYLDTILEGFAMYKYNDSSRIDEGKTLYYNSFFNNSEIITNIDELLINKVPIYKIEILTTNRSILSKLKENLSLIFGITVTSSYINNIEITNENINKGRALTELTERIGVRKNKVIAVGDSFNDLDMIRESGLGVAVANAHKDIIKEANYITIANSLDGVAHIIEKFMI</sequence>
<feature type="domain" description="Glycosyltransferase 2-like" evidence="1">
    <location>
        <begin position="6"/>
        <end position="136"/>
    </location>
</feature>
<reference evidence="2 3" key="1">
    <citation type="submission" date="2016-11" db="EMBL/GenBank/DDBJ databases">
        <authorList>
            <person name="Jaros S."/>
            <person name="Januszkiewicz K."/>
            <person name="Wedrychowicz H."/>
        </authorList>
    </citation>
    <scope>NUCLEOTIDE SEQUENCE [LARGE SCALE GENOMIC DNA]</scope>
    <source>
        <strain evidence="2 3">DSM 21758</strain>
    </source>
</reference>
<dbReference type="SUPFAM" id="SSF53448">
    <property type="entry name" value="Nucleotide-diphospho-sugar transferases"/>
    <property type="match status" value="1"/>
</dbReference>
<gene>
    <name evidence="2" type="ORF">SAMN02745163_04084</name>
</gene>
<dbReference type="Gene3D" id="3.90.550.10">
    <property type="entry name" value="Spore Coat Polysaccharide Biosynthesis Protein SpsA, Chain A"/>
    <property type="match status" value="1"/>
</dbReference>
<dbReference type="GO" id="GO:0005829">
    <property type="term" value="C:cytosol"/>
    <property type="evidence" value="ECO:0007669"/>
    <property type="project" value="TreeGrafter"/>
</dbReference>
<dbReference type="Pfam" id="PF08282">
    <property type="entry name" value="Hydrolase_3"/>
    <property type="match status" value="1"/>
</dbReference>
<dbReference type="Gene3D" id="3.40.50.1000">
    <property type="entry name" value="HAD superfamily/HAD-like"/>
    <property type="match status" value="1"/>
</dbReference>
<dbReference type="PANTHER" id="PTHR10000">
    <property type="entry name" value="PHOSPHOSERINE PHOSPHATASE"/>
    <property type="match status" value="1"/>
</dbReference>
<dbReference type="GO" id="GO:0000287">
    <property type="term" value="F:magnesium ion binding"/>
    <property type="evidence" value="ECO:0007669"/>
    <property type="project" value="TreeGrafter"/>
</dbReference>
<protein>
    <submittedName>
        <fullName evidence="2">Cof subfamily of IIB subfamily of haloacid dehalogenase superfamily/HAD-superfamily hydrolase, subfamily IIB</fullName>
    </submittedName>
</protein>
<keyword evidence="3" id="KW-1185">Reference proteome</keyword>
<evidence type="ECO:0000313" key="3">
    <source>
        <dbReference type="Proteomes" id="UP000184310"/>
    </source>
</evidence>
<dbReference type="SFLD" id="SFLDS00003">
    <property type="entry name" value="Haloacid_Dehalogenase"/>
    <property type="match status" value="1"/>
</dbReference>
<dbReference type="GO" id="GO:0016791">
    <property type="term" value="F:phosphatase activity"/>
    <property type="evidence" value="ECO:0007669"/>
    <property type="project" value="UniProtKB-ARBA"/>
</dbReference>
<evidence type="ECO:0000259" key="1">
    <source>
        <dbReference type="Pfam" id="PF00535"/>
    </source>
</evidence>
<dbReference type="SFLD" id="SFLDG01140">
    <property type="entry name" value="C2.B:_Phosphomannomutase_and_P"/>
    <property type="match status" value="1"/>
</dbReference>
<dbReference type="InterPro" id="IPR036412">
    <property type="entry name" value="HAD-like_sf"/>
</dbReference>
<organism evidence="2 3">
    <name type="scientific">Clostridium cavendishii DSM 21758</name>
    <dbReference type="NCBI Taxonomy" id="1121302"/>
    <lineage>
        <taxon>Bacteria</taxon>
        <taxon>Bacillati</taxon>
        <taxon>Bacillota</taxon>
        <taxon>Clostridia</taxon>
        <taxon>Eubacteriales</taxon>
        <taxon>Clostridiaceae</taxon>
        <taxon>Clostridium</taxon>
    </lineage>
</organism>
<dbReference type="InterPro" id="IPR023214">
    <property type="entry name" value="HAD_sf"/>
</dbReference>
<dbReference type="EMBL" id="FQZB01000021">
    <property type="protein sequence ID" value="SHK59355.1"/>
    <property type="molecule type" value="Genomic_DNA"/>
</dbReference>
<accession>A0A1M6TQV0</accession>
<proteinExistence type="predicted"/>
<dbReference type="SUPFAM" id="SSF56784">
    <property type="entry name" value="HAD-like"/>
    <property type="match status" value="1"/>
</dbReference>
<keyword evidence="2" id="KW-0378">Hydrolase</keyword>
<dbReference type="PANTHER" id="PTHR10000:SF8">
    <property type="entry name" value="HAD SUPERFAMILY HYDROLASE-LIKE, TYPE 3"/>
    <property type="match status" value="1"/>
</dbReference>
<dbReference type="RefSeq" id="WP_072992659.1">
    <property type="nucleotide sequence ID" value="NZ_FQZB01000021.1"/>
</dbReference>
<dbReference type="Gene3D" id="3.30.1240.10">
    <property type="match status" value="1"/>
</dbReference>
<dbReference type="InterPro" id="IPR001173">
    <property type="entry name" value="Glyco_trans_2-like"/>
</dbReference>